<reference evidence="10 11" key="1">
    <citation type="journal article" date="2015" name="Genome Announc.">
        <title>Expanding the biotechnology potential of lactobacilli through comparative genomics of 213 strains and associated genera.</title>
        <authorList>
            <person name="Sun Z."/>
            <person name="Harris H.M."/>
            <person name="McCann A."/>
            <person name="Guo C."/>
            <person name="Argimon S."/>
            <person name="Zhang W."/>
            <person name="Yang X."/>
            <person name="Jeffery I.B."/>
            <person name="Cooney J.C."/>
            <person name="Kagawa T.F."/>
            <person name="Liu W."/>
            <person name="Song Y."/>
            <person name="Salvetti E."/>
            <person name="Wrobel A."/>
            <person name="Rasinkangas P."/>
            <person name="Parkhill J."/>
            <person name="Rea M.C."/>
            <person name="O'Sullivan O."/>
            <person name="Ritari J."/>
            <person name="Douillard F.P."/>
            <person name="Paul Ross R."/>
            <person name="Yang R."/>
            <person name="Briner A.E."/>
            <person name="Felis G.E."/>
            <person name="de Vos W.M."/>
            <person name="Barrangou R."/>
            <person name="Klaenhammer T.R."/>
            <person name="Caufield P.W."/>
            <person name="Cui Y."/>
            <person name="Zhang H."/>
            <person name="O'Toole P.W."/>
        </authorList>
    </citation>
    <scope>NUCLEOTIDE SEQUENCE [LARGE SCALE GENOMIC DNA]</scope>
    <source>
        <strain evidence="8 11">ATCC BAA-66</strain>
        <strain evidence="9 10">DSM 13344</strain>
    </source>
</reference>
<keyword evidence="10" id="KW-1185">Reference proteome</keyword>
<feature type="domain" description="NADP-dependent oxidoreductase" evidence="7">
    <location>
        <begin position="19"/>
        <end position="258"/>
    </location>
</feature>
<accession>A0A0R2G8K9</accession>
<dbReference type="AlphaFoldDB" id="A0A0R2G8K9"/>
<dbReference type="EMBL" id="JQAZ01000002">
    <property type="protein sequence ID" value="KRN32909.1"/>
    <property type="molecule type" value="Genomic_DNA"/>
</dbReference>
<dbReference type="OrthoDB" id="9804790at2"/>
<dbReference type="PIRSF" id="PIRSF000097">
    <property type="entry name" value="AKR"/>
    <property type="match status" value="1"/>
</dbReference>
<evidence type="ECO:0000313" key="11">
    <source>
        <dbReference type="Proteomes" id="UP000051751"/>
    </source>
</evidence>
<dbReference type="Proteomes" id="UP000051751">
    <property type="component" value="Unassembled WGS sequence"/>
</dbReference>
<dbReference type="Pfam" id="PF00248">
    <property type="entry name" value="Aldo_ket_red"/>
    <property type="match status" value="1"/>
</dbReference>
<comment type="caution">
    <text evidence="9">The sequence shown here is derived from an EMBL/GenBank/DDBJ whole genome shotgun (WGS) entry which is preliminary data.</text>
</comment>
<dbReference type="STRING" id="81857.IV38_GL000884"/>
<sequence>MFEHAIQLNDGNSIPAIGFGAMIEPKDTYQAVLDALKNGYRHIDTAASYFNEKEVGQAIKDSGIPREELFVTSKLWIQDYGYEAAQKGLDTSLKNLGLDYLDLYLLHQPYDDVIGAWRGLEKAQKDGKVRSIGVSNMNPNLWKKFIPQFSETPAVNQVEFNPLFQQKELRKLMDQDKVRLEAWYPLGHGNQELLTNPKLETIAKKYGKNVGQVIIRFEYQDGVITLPKSSHPERIKTNLNVFDFQLTPDEMKTIEALDTGKGTFDPESASSEKYLREHLDVHQNG</sequence>
<evidence type="ECO:0000256" key="5">
    <source>
        <dbReference type="PIRSR" id="PIRSR000097-2"/>
    </source>
</evidence>
<dbReference type="EMBL" id="JQAT01000002">
    <property type="protein sequence ID" value="KRN28681.1"/>
    <property type="molecule type" value="Genomic_DNA"/>
</dbReference>
<keyword evidence="2" id="KW-0521">NADP</keyword>
<organism evidence="9 10">
    <name type="scientific">Lactobacillus selangorensis</name>
    <dbReference type="NCBI Taxonomy" id="81857"/>
    <lineage>
        <taxon>Bacteria</taxon>
        <taxon>Bacillati</taxon>
        <taxon>Bacillota</taxon>
        <taxon>Bacilli</taxon>
        <taxon>Lactobacillales</taxon>
        <taxon>Lactobacillaceae</taxon>
        <taxon>Lactobacillus</taxon>
    </lineage>
</organism>
<evidence type="ECO:0000313" key="8">
    <source>
        <dbReference type="EMBL" id="KRN28681.1"/>
    </source>
</evidence>
<name>A0A0R2G8K9_9LACO</name>
<dbReference type="FunFam" id="3.20.20.100:FF:000015">
    <property type="entry name" value="Oxidoreductase, aldo/keto reductase family"/>
    <property type="match status" value="1"/>
</dbReference>
<dbReference type="PANTHER" id="PTHR43827">
    <property type="entry name" value="2,5-DIKETO-D-GLUCONIC ACID REDUCTASE"/>
    <property type="match status" value="1"/>
</dbReference>
<keyword evidence="3" id="KW-0560">Oxidoreductase</keyword>
<dbReference type="RefSeq" id="WP_057769137.1">
    <property type="nucleotide sequence ID" value="NZ_JQAT01000002.1"/>
</dbReference>
<dbReference type="PROSITE" id="PS00798">
    <property type="entry name" value="ALDOKETO_REDUCTASE_1"/>
    <property type="match status" value="1"/>
</dbReference>
<dbReference type="GO" id="GO:0016616">
    <property type="term" value="F:oxidoreductase activity, acting on the CH-OH group of donors, NAD or NADP as acceptor"/>
    <property type="evidence" value="ECO:0007669"/>
    <property type="project" value="UniProtKB-ARBA"/>
</dbReference>
<dbReference type="Proteomes" id="UP000051645">
    <property type="component" value="Unassembled WGS sequence"/>
</dbReference>
<protein>
    <submittedName>
        <fullName evidence="9">2,5-didehydrogluconate reductase</fullName>
    </submittedName>
</protein>
<dbReference type="PROSITE" id="PS00063">
    <property type="entry name" value="ALDOKETO_REDUCTASE_3"/>
    <property type="match status" value="1"/>
</dbReference>
<dbReference type="Gene3D" id="3.20.20.100">
    <property type="entry name" value="NADP-dependent oxidoreductase domain"/>
    <property type="match status" value="1"/>
</dbReference>
<dbReference type="InterPro" id="IPR020471">
    <property type="entry name" value="AKR"/>
</dbReference>
<dbReference type="InterPro" id="IPR018170">
    <property type="entry name" value="Aldo/ket_reductase_CS"/>
</dbReference>
<evidence type="ECO:0000256" key="4">
    <source>
        <dbReference type="PIRSR" id="PIRSR000097-1"/>
    </source>
</evidence>
<feature type="binding site" evidence="5">
    <location>
        <position position="107"/>
    </location>
    <ligand>
        <name>substrate</name>
    </ligand>
</feature>
<evidence type="ECO:0000313" key="10">
    <source>
        <dbReference type="Proteomes" id="UP000051645"/>
    </source>
</evidence>
<evidence type="ECO:0000259" key="7">
    <source>
        <dbReference type="Pfam" id="PF00248"/>
    </source>
</evidence>
<feature type="site" description="Lowers pKa of active site Tyr" evidence="6">
    <location>
        <position position="74"/>
    </location>
</feature>
<dbReference type="PATRIC" id="fig|81857.3.peg.886"/>
<evidence type="ECO:0000256" key="6">
    <source>
        <dbReference type="PIRSR" id="PIRSR000097-3"/>
    </source>
</evidence>
<dbReference type="InterPro" id="IPR036812">
    <property type="entry name" value="NAD(P)_OxRdtase_dom_sf"/>
</dbReference>
<evidence type="ECO:0000313" key="9">
    <source>
        <dbReference type="EMBL" id="KRN32909.1"/>
    </source>
</evidence>
<feature type="active site" description="Proton donor" evidence="4">
    <location>
        <position position="49"/>
    </location>
</feature>
<dbReference type="SUPFAM" id="SSF51430">
    <property type="entry name" value="NAD(P)-linked oxidoreductase"/>
    <property type="match status" value="1"/>
</dbReference>
<proteinExistence type="inferred from homology"/>
<evidence type="ECO:0000256" key="2">
    <source>
        <dbReference type="ARBA" id="ARBA00022857"/>
    </source>
</evidence>
<gene>
    <name evidence="8" type="ORF">IV38_GL000884</name>
    <name evidence="9" type="ORF">IV40_GL000969</name>
</gene>
<evidence type="ECO:0000256" key="3">
    <source>
        <dbReference type="ARBA" id="ARBA00023002"/>
    </source>
</evidence>
<comment type="similarity">
    <text evidence="1">Belongs to the aldo/keto reductase family.</text>
</comment>
<dbReference type="PRINTS" id="PR00069">
    <property type="entry name" value="ALDKETRDTASE"/>
</dbReference>
<evidence type="ECO:0000256" key="1">
    <source>
        <dbReference type="ARBA" id="ARBA00007905"/>
    </source>
</evidence>
<dbReference type="InterPro" id="IPR023210">
    <property type="entry name" value="NADP_OxRdtase_dom"/>
</dbReference>
<dbReference type="PANTHER" id="PTHR43827:SF3">
    <property type="entry name" value="NADP-DEPENDENT OXIDOREDUCTASE DOMAIN-CONTAINING PROTEIN"/>
    <property type="match status" value="1"/>
</dbReference>